<evidence type="ECO:0000313" key="4">
    <source>
        <dbReference type="Proteomes" id="UP001138709"/>
    </source>
</evidence>
<dbReference type="EMBL" id="JAAEDL010000051">
    <property type="protein sequence ID" value="MBR0684017.1"/>
    <property type="molecule type" value="Genomic_DNA"/>
</dbReference>
<keyword evidence="1" id="KW-0472">Membrane</keyword>
<name>A0A9X9XJY1_9PROT</name>
<dbReference type="AlphaFoldDB" id="A0A9X9XJY1"/>
<feature type="transmembrane region" description="Helical" evidence="1">
    <location>
        <begin position="44"/>
        <end position="65"/>
    </location>
</feature>
<keyword evidence="4" id="KW-1185">Reference proteome</keyword>
<feature type="domain" description="CD-NTase-associated protein 15" evidence="2">
    <location>
        <begin position="81"/>
        <end position="203"/>
    </location>
</feature>
<reference evidence="3" key="2">
    <citation type="journal article" date="2021" name="Syst. Appl. Microbiol.">
        <title>Roseomonas hellenica sp. nov., isolated from roots of wild-growing Alkanna tinctoria.</title>
        <authorList>
            <person name="Rat A."/>
            <person name="Naranjo H.D."/>
            <person name="Lebbe L."/>
            <person name="Cnockaert M."/>
            <person name="Krigas N."/>
            <person name="Grigoriadou K."/>
            <person name="Maloupa E."/>
            <person name="Willems A."/>
        </authorList>
    </citation>
    <scope>NUCLEOTIDE SEQUENCE</scope>
    <source>
        <strain evidence="3">LMG 31228</strain>
    </source>
</reference>
<keyword evidence="1" id="KW-0812">Transmembrane</keyword>
<reference evidence="3" key="1">
    <citation type="submission" date="2020-01" db="EMBL/GenBank/DDBJ databases">
        <authorList>
            <person name="Rat A."/>
        </authorList>
    </citation>
    <scope>NUCLEOTIDE SEQUENCE</scope>
    <source>
        <strain evidence="3">LMG 31228</strain>
    </source>
</reference>
<comment type="caution">
    <text evidence="3">The sequence shown here is derived from an EMBL/GenBank/DDBJ whole genome shotgun (WGS) entry which is preliminary data.</text>
</comment>
<dbReference type="Proteomes" id="UP001138709">
    <property type="component" value="Unassembled WGS sequence"/>
</dbReference>
<proteinExistence type="predicted"/>
<dbReference type="Pfam" id="PF18153">
    <property type="entry name" value="Cap15_CD_rec"/>
    <property type="match status" value="1"/>
</dbReference>
<dbReference type="RefSeq" id="WP_211849746.1">
    <property type="nucleotide sequence ID" value="NZ_JAAEDL010000051.1"/>
</dbReference>
<sequence>MYQIVGLPILLKVFGWSVVALAVLIVAISALIEVPAGWGWAKAVFSAAGTGIAIASGTVALLGSGKIFPWCCRQRWSCGVFPDLAGEWVGELRSNWPRISARGADGVGDIDLLVRPARATITANLLTVCMELATDDRYSISRTFTTGVERDGTTGEVTISYLYENTTLAPKSTDVSTHQGAAKLTLRREGDDLVLEGPYWTNRAWNLGLNTAGVACFRKVTKAA</sequence>
<feature type="transmembrane region" description="Helical" evidence="1">
    <location>
        <begin position="9"/>
        <end position="32"/>
    </location>
</feature>
<accession>A0A9X9XJY1</accession>
<dbReference type="InterPro" id="IPR041208">
    <property type="entry name" value="Cap15"/>
</dbReference>
<evidence type="ECO:0000256" key="1">
    <source>
        <dbReference type="SAM" id="Phobius"/>
    </source>
</evidence>
<organism evidence="3 4">
    <name type="scientific">Neoroseomonas eburnea</name>
    <dbReference type="NCBI Taxonomy" id="1346889"/>
    <lineage>
        <taxon>Bacteria</taxon>
        <taxon>Pseudomonadati</taxon>
        <taxon>Pseudomonadota</taxon>
        <taxon>Alphaproteobacteria</taxon>
        <taxon>Acetobacterales</taxon>
        <taxon>Acetobacteraceae</taxon>
        <taxon>Neoroseomonas</taxon>
    </lineage>
</organism>
<evidence type="ECO:0000313" key="3">
    <source>
        <dbReference type="EMBL" id="MBR0684017.1"/>
    </source>
</evidence>
<evidence type="ECO:0000259" key="2">
    <source>
        <dbReference type="Pfam" id="PF18153"/>
    </source>
</evidence>
<protein>
    <recommendedName>
        <fullName evidence="2">CD-NTase-associated protein 15 domain-containing protein</fullName>
    </recommendedName>
</protein>
<keyword evidence="1" id="KW-1133">Transmembrane helix</keyword>
<gene>
    <name evidence="3" type="ORF">GXW74_26355</name>
</gene>